<keyword evidence="5" id="KW-1185">Reference proteome</keyword>
<evidence type="ECO:0000313" key="4">
    <source>
        <dbReference type="EMBL" id="RGP58780.1"/>
    </source>
</evidence>
<reference evidence="4 5" key="1">
    <citation type="journal article" date="2018" name="PLoS Pathog.">
        <title>Evolution of structural diversity of trichothecenes, a family of toxins produced by plant pathogenic and entomopathogenic fungi.</title>
        <authorList>
            <person name="Proctor R.H."/>
            <person name="McCormick S.P."/>
            <person name="Kim H.S."/>
            <person name="Cardoza R.E."/>
            <person name="Stanley A.M."/>
            <person name="Lindo L."/>
            <person name="Kelly A."/>
            <person name="Brown D.W."/>
            <person name="Lee T."/>
            <person name="Vaughan M.M."/>
            <person name="Alexander N.J."/>
            <person name="Busman M."/>
            <person name="Gutierrez S."/>
        </authorList>
    </citation>
    <scope>NUCLEOTIDE SEQUENCE [LARGE SCALE GENOMIC DNA]</scope>
    <source>
        <strain evidence="4 5">NRRL 3299</strain>
    </source>
</reference>
<evidence type="ECO:0000256" key="1">
    <source>
        <dbReference type="SAM" id="MobiDB-lite"/>
    </source>
</evidence>
<gene>
    <name evidence="4" type="ORF">FSPOR_11793</name>
</gene>
<accession>A0A395RF85</accession>
<name>A0A395RF85_FUSSP</name>
<dbReference type="PANTHER" id="PTHR31157:SF1">
    <property type="entry name" value="SCP DOMAIN-CONTAINING PROTEIN"/>
    <property type="match status" value="1"/>
</dbReference>
<dbReference type="InterPro" id="IPR014044">
    <property type="entry name" value="CAP_dom"/>
</dbReference>
<dbReference type="CDD" id="cd05379">
    <property type="entry name" value="CAP_bacterial"/>
    <property type="match status" value="1"/>
</dbReference>
<keyword evidence="2" id="KW-0732">Signal</keyword>
<evidence type="ECO:0000313" key="5">
    <source>
        <dbReference type="Proteomes" id="UP000266152"/>
    </source>
</evidence>
<evidence type="ECO:0000259" key="3">
    <source>
        <dbReference type="Pfam" id="PF00188"/>
    </source>
</evidence>
<proteinExistence type="predicted"/>
<comment type="caution">
    <text evidence="4">The sequence shown here is derived from an EMBL/GenBank/DDBJ whole genome shotgun (WGS) entry which is preliminary data.</text>
</comment>
<dbReference type="Pfam" id="PF00188">
    <property type="entry name" value="CAP"/>
    <property type="match status" value="1"/>
</dbReference>
<feature type="region of interest" description="Disordered" evidence="1">
    <location>
        <begin position="139"/>
        <end position="169"/>
    </location>
</feature>
<dbReference type="AlphaFoldDB" id="A0A395RF85"/>
<dbReference type="Proteomes" id="UP000266152">
    <property type="component" value="Unassembled WGS sequence"/>
</dbReference>
<sequence length="303" mass="33301">MLKLFVLIALPLAECLNPAVNLAVLGPDCDEPVRTSQSYGGCIAITNTHLQVVLKNTIAEKPSTDNKVDVFLYNRKARDGRQTELASGLSFDTEIYHSAKIVEINGKGPKVATTDAFARFKYHGSPYSRSRTILQAPSIIPKSSQKRPSRPFSTTDAHEHHDRVSDRGSKVLSVQQEVVHLINDERSANGCDRLASSSNLEIAAQEHSEDMAERNYFDHTTPEGLSFSDRLTNAGYLWSNAAENIAQGQSTPADVVRSWMENDGHRENILNCELEDTGVGAAQSQDGSWLWTQDFASPAASEL</sequence>
<dbReference type="Gene3D" id="3.40.33.10">
    <property type="entry name" value="CAP"/>
    <property type="match status" value="1"/>
</dbReference>
<feature type="domain" description="SCP" evidence="3">
    <location>
        <begin position="180"/>
        <end position="295"/>
    </location>
</feature>
<feature type="signal peptide" evidence="2">
    <location>
        <begin position="1"/>
        <end position="15"/>
    </location>
</feature>
<feature type="compositionally biased region" description="Basic and acidic residues" evidence="1">
    <location>
        <begin position="156"/>
        <end position="169"/>
    </location>
</feature>
<evidence type="ECO:0000256" key="2">
    <source>
        <dbReference type="SAM" id="SignalP"/>
    </source>
</evidence>
<dbReference type="InterPro" id="IPR035940">
    <property type="entry name" value="CAP_sf"/>
</dbReference>
<organism evidence="4 5">
    <name type="scientific">Fusarium sporotrichioides</name>
    <dbReference type="NCBI Taxonomy" id="5514"/>
    <lineage>
        <taxon>Eukaryota</taxon>
        <taxon>Fungi</taxon>
        <taxon>Dikarya</taxon>
        <taxon>Ascomycota</taxon>
        <taxon>Pezizomycotina</taxon>
        <taxon>Sordariomycetes</taxon>
        <taxon>Hypocreomycetidae</taxon>
        <taxon>Hypocreales</taxon>
        <taxon>Nectriaceae</taxon>
        <taxon>Fusarium</taxon>
    </lineage>
</organism>
<feature type="chain" id="PRO_5017383603" evidence="2">
    <location>
        <begin position="16"/>
        <end position="303"/>
    </location>
</feature>
<protein>
    <submittedName>
        <fullName evidence="4">Scp-domain-containing protein</fullName>
    </submittedName>
</protein>
<dbReference type="STRING" id="5514.A0A395RF85"/>
<dbReference type="PANTHER" id="PTHR31157">
    <property type="entry name" value="SCP DOMAIN-CONTAINING PROTEIN"/>
    <property type="match status" value="1"/>
</dbReference>
<dbReference type="EMBL" id="PXOF01000267">
    <property type="protein sequence ID" value="RGP58780.1"/>
    <property type="molecule type" value="Genomic_DNA"/>
</dbReference>
<dbReference type="SUPFAM" id="SSF55797">
    <property type="entry name" value="PR-1-like"/>
    <property type="match status" value="1"/>
</dbReference>